<dbReference type="Gene3D" id="3.40.640.10">
    <property type="entry name" value="Type I PLP-dependent aspartate aminotransferase-like (Major domain)"/>
    <property type="match status" value="1"/>
</dbReference>
<dbReference type="InterPro" id="IPR000192">
    <property type="entry name" value="Aminotrans_V_dom"/>
</dbReference>
<proteinExistence type="predicted"/>
<comment type="caution">
    <text evidence="3">The sequence shown here is derived from an EMBL/GenBank/DDBJ whole genome shotgun (WGS) entry which is preliminary data.</text>
</comment>
<dbReference type="InterPro" id="IPR015421">
    <property type="entry name" value="PyrdxlP-dep_Trfase_major"/>
</dbReference>
<organism evidence="3 4">
    <name type="scientific">Penicillium polonicum</name>
    <dbReference type="NCBI Taxonomy" id="60169"/>
    <lineage>
        <taxon>Eukaryota</taxon>
        <taxon>Fungi</taxon>
        <taxon>Dikarya</taxon>
        <taxon>Ascomycota</taxon>
        <taxon>Pezizomycotina</taxon>
        <taxon>Eurotiomycetes</taxon>
        <taxon>Eurotiomycetidae</taxon>
        <taxon>Eurotiales</taxon>
        <taxon>Aspergillaceae</taxon>
        <taxon>Penicillium</taxon>
    </lineage>
</organism>
<dbReference type="EMBL" id="MDYM01000021">
    <property type="protein sequence ID" value="OQD60671.1"/>
    <property type="molecule type" value="Genomic_DNA"/>
</dbReference>
<protein>
    <recommendedName>
        <fullName evidence="2">Aminotransferase class V domain-containing protein</fullName>
    </recommendedName>
</protein>
<dbReference type="InterPro" id="IPR015422">
    <property type="entry name" value="PyrdxlP-dep_Trfase_small"/>
</dbReference>
<evidence type="ECO:0000313" key="4">
    <source>
        <dbReference type="Proteomes" id="UP000191408"/>
    </source>
</evidence>
<dbReference type="Pfam" id="PF00266">
    <property type="entry name" value="Aminotran_5"/>
    <property type="match status" value="1"/>
</dbReference>
<name>A0A1V6N7M0_PENPO</name>
<reference evidence="4" key="1">
    <citation type="journal article" date="2017" name="Nat. Microbiol.">
        <title>Global analysis of biosynthetic gene clusters reveals vast potential of secondary metabolite production in Penicillium species.</title>
        <authorList>
            <person name="Nielsen J.C."/>
            <person name="Grijseels S."/>
            <person name="Prigent S."/>
            <person name="Ji B."/>
            <person name="Dainat J."/>
            <person name="Nielsen K.F."/>
            <person name="Frisvad J.C."/>
            <person name="Workman M."/>
            <person name="Nielsen J."/>
        </authorList>
    </citation>
    <scope>NUCLEOTIDE SEQUENCE [LARGE SCALE GENOMIC DNA]</scope>
    <source>
        <strain evidence="4">IBT 4502</strain>
    </source>
</reference>
<feature type="domain" description="Aminotransferase class V" evidence="2">
    <location>
        <begin position="72"/>
        <end position="427"/>
    </location>
</feature>
<dbReference type="OrthoDB" id="420046at2759"/>
<dbReference type="SUPFAM" id="SSF53383">
    <property type="entry name" value="PLP-dependent transferases"/>
    <property type="match status" value="1"/>
</dbReference>
<keyword evidence="4" id="KW-1185">Reference proteome</keyword>
<dbReference type="STRING" id="60169.A0A1V6N7M0"/>
<feature type="region of interest" description="Disordered" evidence="1">
    <location>
        <begin position="1"/>
        <end position="27"/>
    </location>
</feature>
<dbReference type="Gene3D" id="3.90.1150.10">
    <property type="entry name" value="Aspartate Aminotransferase, domain 1"/>
    <property type="match status" value="1"/>
</dbReference>
<evidence type="ECO:0000256" key="1">
    <source>
        <dbReference type="SAM" id="MobiDB-lite"/>
    </source>
</evidence>
<dbReference type="Proteomes" id="UP000191408">
    <property type="component" value="Unassembled WGS sequence"/>
</dbReference>
<gene>
    <name evidence="3" type="ORF">PENPOL_c021G00838</name>
</gene>
<dbReference type="InterPro" id="IPR015424">
    <property type="entry name" value="PyrdxlP-dep_Trfase"/>
</dbReference>
<dbReference type="PANTHER" id="PTHR43586:SF21">
    <property type="entry name" value="PYRIDOXAL PHOSPHATE (PLP)-DEPENDENT ASPARTATE AMINOTRANSFERASE SUPERFAMILY"/>
    <property type="match status" value="1"/>
</dbReference>
<dbReference type="PANTHER" id="PTHR43586">
    <property type="entry name" value="CYSTEINE DESULFURASE"/>
    <property type="match status" value="1"/>
</dbReference>
<accession>A0A1V6N7M0</accession>
<dbReference type="AlphaFoldDB" id="A0A1V6N7M0"/>
<evidence type="ECO:0000313" key="3">
    <source>
        <dbReference type="EMBL" id="OQD60671.1"/>
    </source>
</evidence>
<evidence type="ECO:0000259" key="2">
    <source>
        <dbReference type="Pfam" id="PF00266"/>
    </source>
</evidence>
<sequence>MTALSAKVPGHTGRYIPLPKETRNSKGESTVAMDCEDIIDAKKVRSYFPALAGGTALFNNASGTVVLKDAVERSSQLMYSLPMPGGVDTKSMEAINAYVNNKREVAAFLNASRDEITFGQSTTCLFRLLGLSLRPLLNDDCEIICSTLCHEAAASAWINLARDLGITIKWWSPNHDHLDDPHLTVESLKPLLTPKTRIVTCNHVSNVIGTIHPILEIADAVHKVPGCMLIVDGVACVPHRPVDVKALDVDFYCFSWYKAFGPHMGTLYASRKAQDRYMTSINHYFVPSTALDGKLYLGMPSFELQIMCSPIVRYLQHDVGWEVIIAQETLLIKVFLNYLLSKPSVYRVFGRQTSDPDQRVSIVTFEVLGRESADIVTKINTNNRFRVVYGECLAPRPTRDVLKPRSSDGLIRVSFVHYNTIGEVTAFCDELDDIVTQADRYAGV</sequence>